<name>Q2QW58_ORYSJ</name>
<feature type="region of interest" description="Disordered" evidence="1">
    <location>
        <begin position="240"/>
        <end position="266"/>
    </location>
</feature>
<proteinExistence type="predicted"/>
<dbReference type="AlphaFoldDB" id="Q2QW58"/>
<accession>Q2QW58</accession>
<evidence type="ECO:0000259" key="2">
    <source>
        <dbReference type="Pfam" id="PF00931"/>
    </source>
</evidence>
<dbReference type="EMBL" id="DP000011">
    <property type="protein sequence ID" value="ABA96131.1"/>
    <property type="molecule type" value="Genomic_DNA"/>
</dbReference>
<sequence length="299" mass="32718">MEQILREKLSSTKAALLVLDDVWEDKARDQLEKLFRVLKASKTRSKILLTTRTQSVQLITGCKELKLRLHELDDDENLDLFWRYAFAGQEVGAEDYLELRKIGAEIAKKLGGTPMTTGIDFFKICVILEQQQQGECKRLTNPEDSRDVKSSVRHISIAAPDPAPVGIGSGAAPVGVGSGAAPVGGDAPPPPIAAAATPDMAMSSRAGGTPQKPDHPPTRCRSQAKVWFRRHCFFQSLVRARDQKRGSESNSGAEKEKLTPGKKRGTRIGLAASLSIRRKNVDALLRRESWERGLVAAKG</sequence>
<evidence type="ECO:0000256" key="1">
    <source>
        <dbReference type="SAM" id="MobiDB-lite"/>
    </source>
</evidence>
<dbReference type="SUPFAM" id="SSF52540">
    <property type="entry name" value="P-loop containing nucleoside triphosphate hydrolases"/>
    <property type="match status" value="1"/>
</dbReference>
<dbReference type="Gene3D" id="3.40.50.300">
    <property type="entry name" value="P-loop containing nucleotide triphosphate hydrolases"/>
    <property type="match status" value="1"/>
</dbReference>
<dbReference type="InterPro" id="IPR002182">
    <property type="entry name" value="NB-ARC"/>
</dbReference>
<dbReference type="PANTHER" id="PTHR36766">
    <property type="entry name" value="PLANT BROAD-SPECTRUM MILDEW RESISTANCE PROTEIN RPW8"/>
    <property type="match status" value="1"/>
</dbReference>
<dbReference type="GO" id="GO:0043531">
    <property type="term" value="F:ADP binding"/>
    <property type="evidence" value="ECO:0007669"/>
    <property type="project" value="InterPro"/>
</dbReference>
<dbReference type="InterPro" id="IPR027417">
    <property type="entry name" value="P-loop_NTPase"/>
</dbReference>
<reference evidence="3" key="3">
    <citation type="submission" date="2006-01" db="EMBL/GenBank/DDBJ databases">
        <authorList>
            <person name="Buell R."/>
        </authorList>
    </citation>
    <scope>NUCLEOTIDE SEQUENCE</scope>
</reference>
<organism evidence="3">
    <name type="scientific">Oryza sativa subsp. japonica</name>
    <name type="common">Rice</name>
    <dbReference type="NCBI Taxonomy" id="39947"/>
    <lineage>
        <taxon>Eukaryota</taxon>
        <taxon>Viridiplantae</taxon>
        <taxon>Streptophyta</taxon>
        <taxon>Embryophyta</taxon>
        <taxon>Tracheophyta</taxon>
        <taxon>Spermatophyta</taxon>
        <taxon>Magnoliopsida</taxon>
        <taxon>Liliopsida</taxon>
        <taxon>Poales</taxon>
        <taxon>Poaceae</taxon>
        <taxon>BOP clade</taxon>
        <taxon>Oryzoideae</taxon>
        <taxon>Oryzeae</taxon>
        <taxon>Oryzinae</taxon>
        <taxon>Oryza</taxon>
        <taxon>Oryza sativa</taxon>
    </lineage>
</organism>
<feature type="domain" description="NB-ARC" evidence="2">
    <location>
        <begin position="11"/>
        <end position="88"/>
    </location>
</feature>
<dbReference type="Pfam" id="PF00931">
    <property type="entry name" value="NB-ARC"/>
    <property type="match status" value="1"/>
</dbReference>
<dbReference type="PANTHER" id="PTHR36766:SF64">
    <property type="entry name" value="OS12G0206100 PROTEIN"/>
    <property type="match status" value="1"/>
</dbReference>
<protein>
    <recommendedName>
        <fullName evidence="2">NB-ARC domain-containing protein</fullName>
    </recommendedName>
</protein>
<feature type="compositionally biased region" description="Basic and acidic residues" evidence="1">
    <location>
        <begin position="240"/>
        <end position="259"/>
    </location>
</feature>
<gene>
    <name evidence="3" type="ordered locus">LOC_Os12g10490</name>
</gene>
<reference evidence="3" key="1">
    <citation type="journal article" date="2005" name="BMC Biol.">
        <title>The sequence of rice chromosomes 11 and 12, rich in disease resistance genes and recent gene duplications.</title>
        <authorList>
            <consortium name="The rice chromosomes 11 and 12 sequencing consortia"/>
        </authorList>
    </citation>
    <scope>NUCLEOTIDE SEQUENCE [LARGE SCALE GENOMIC DNA]</scope>
</reference>
<evidence type="ECO:0000313" key="3">
    <source>
        <dbReference type="EMBL" id="ABA96131.1"/>
    </source>
</evidence>
<feature type="region of interest" description="Disordered" evidence="1">
    <location>
        <begin position="181"/>
        <end position="220"/>
    </location>
</feature>
<reference evidence="3" key="2">
    <citation type="submission" date="2005-04" db="EMBL/GenBank/DDBJ databases">
        <authorList>
            <person name="Buell C.R."/>
            <person name="Wing R.A."/>
            <person name="McCombie W.A."/>
            <person name="Ouyang S."/>
        </authorList>
    </citation>
    <scope>NUCLEOTIDE SEQUENCE</scope>
</reference>